<keyword evidence="2" id="KW-1185">Reference proteome</keyword>
<protein>
    <recommendedName>
        <fullName evidence="3">YD repeat-containing protein</fullName>
    </recommendedName>
</protein>
<dbReference type="Proteomes" id="UP001597549">
    <property type="component" value="Unassembled WGS sequence"/>
</dbReference>
<sequence length="247" mass="27923">MKKLLYLFSAVAITLTSCSSDDSSDSSDADVILLTKTIQTYQDGSTSTFNLEYSGKKLVKSENSNGRYSMYTYTGDLITKIEFFSANNILDESKTYTYDSNNRVTSLVIVEPTFTDYGERETFTYNADGTITAKYYEGNFDEQTELVNTATITLNNGAVKKIIDENGREITFTYDDKRNPTTNILGFEKLIYTESDGDSPTNNILTIVDSDLDQNTTNTLEYNAQNFPTSLISVDRYEITKIEYFYN</sequence>
<evidence type="ECO:0000313" key="1">
    <source>
        <dbReference type="EMBL" id="MFD2910026.1"/>
    </source>
</evidence>
<accession>A0ABW5ZD71</accession>
<reference evidence="2" key="1">
    <citation type="journal article" date="2019" name="Int. J. Syst. Evol. Microbiol.">
        <title>The Global Catalogue of Microorganisms (GCM) 10K type strain sequencing project: providing services to taxonomists for standard genome sequencing and annotation.</title>
        <authorList>
            <consortium name="The Broad Institute Genomics Platform"/>
            <consortium name="The Broad Institute Genome Sequencing Center for Infectious Disease"/>
            <person name="Wu L."/>
            <person name="Ma J."/>
        </authorList>
    </citation>
    <scope>NUCLEOTIDE SEQUENCE [LARGE SCALE GENOMIC DNA]</scope>
    <source>
        <strain evidence="2">KCTC 52644</strain>
    </source>
</reference>
<gene>
    <name evidence="1" type="ORF">ACFSX9_14925</name>
</gene>
<dbReference type="RefSeq" id="WP_379809106.1">
    <property type="nucleotide sequence ID" value="NZ_JBHUOL010000022.1"/>
</dbReference>
<dbReference type="Gene3D" id="2.180.10.10">
    <property type="entry name" value="RHS repeat-associated core"/>
    <property type="match status" value="1"/>
</dbReference>
<comment type="caution">
    <text evidence="1">The sequence shown here is derived from an EMBL/GenBank/DDBJ whole genome shotgun (WGS) entry which is preliminary data.</text>
</comment>
<dbReference type="EMBL" id="JBHUOL010000022">
    <property type="protein sequence ID" value="MFD2910026.1"/>
    <property type="molecule type" value="Genomic_DNA"/>
</dbReference>
<name>A0ABW5ZD71_9FLAO</name>
<evidence type="ECO:0008006" key="3">
    <source>
        <dbReference type="Google" id="ProtNLM"/>
    </source>
</evidence>
<evidence type="ECO:0000313" key="2">
    <source>
        <dbReference type="Proteomes" id="UP001597549"/>
    </source>
</evidence>
<organism evidence="1 2">
    <name type="scientific">Flavobacterium ardleyense</name>
    <dbReference type="NCBI Taxonomy" id="2038737"/>
    <lineage>
        <taxon>Bacteria</taxon>
        <taxon>Pseudomonadati</taxon>
        <taxon>Bacteroidota</taxon>
        <taxon>Flavobacteriia</taxon>
        <taxon>Flavobacteriales</taxon>
        <taxon>Flavobacteriaceae</taxon>
        <taxon>Flavobacterium</taxon>
    </lineage>
</organism>
<proteinExistence type="predicted"/>
<dbReference type="PROSITE" id="PS51257">
    <property type="entry name" value="PROKAR_LIPOPROTEIN"/>
    <property type="match status" value="1"/>
</dbReference>